<sequence>MTADHIPVCSIAKLLAAINQEPLATIYPSVGLLLCPTCQAASLQPEWYPHCNQRCYDKDQYERAGGTWMTLTCEECGGAFRRYRAEVEWRFLHGLGLPRYCHNRCKGKALGKNHGFRVRPESRDAGGYNRRKTHCPQGHPYDDANTYWYQRKTGGRDRCYRTCRRYTPRKQVRTRTQLDDQGPER</sequence>
<name>A0A0F8YY87_9ZZZZ</name>
<reference evidence="1" key="1">
    <citation type="journal article" date="2015" name="Nature">
        <title>Complex archaea that bridge the gap between prokaryotes and eukaryotes.</title>
        <authorList>
            <person name="Spang A."/>
            <person name="Saw J.H."/>
            <person name="Jorgensen S.L."/>
            <person name="Zaremba-Niedzwiedzka K."/>
            <person name="Martijn J."/>
            <person name="Lind A.E."/>
            <person name="van Eijk R."/>
            <person name="Schleper C."/>
            <person name="Guy L."/>
            <person name="Ettema T.J."/>
        </authorList>
    </citation>
    <scope>NUCLEOTIDE SEQUENCE</scope>
</reference>
<accession>A0A0F8YY87</accession>
<organism evidence="1">
    <name type="scientific">marine sediment metagenome</name>
    <dbReference type="NCBI Taxonomy" id="412755"/>
    <lineage>
        <taxon>unclassified sequences</taxon>
        <taxon>metagenomes</taxon>
        <taxon>ecological metagenomes</taxon>
    </lineage>
</organism>
<dbReference type="EMBL" id="LAZR01063691">
    <property type="protein sequence ID" value="KKK59009.1"/>
    <property type="molecule type" value="Genomic_DNA"/>
</dbReference>
<proteinExistence type="predicted"/>
<comment type="caution">
    <text evidence="1">The sequence shown here is derived from an EMBL/GenBank/DDBJ whole genome shotgun (WGS) entry which is preliminary data.</text>
</comment>
<dbReference type="AlphaFoldDB" id="A0A0F8YY87"/>
<protein>
    <submittedName>
        <fullName evidence="1">Uncharacterized protein</fullName>
    </submittedName>
</protein>
<evidence type="ECO:0000313" key="1">
    <source>
        <dbReference type="EMBL" id="KKK59009.1"/>
    </source>
</evidence>
<gene>
    <name evidence="1" type="ORF">LCGC14_3038700</name>
</gene>